<feature type="transmembrane region" description="Helical" evidence="1">
    <location>
        <begin position="161"/>
        <end position="185"/>
    </location>
</feature>
<dbReference type="PATRIC" id="fig|1114856.3.peg.3328"/>
<dbReference type="Gene3D" id="1.20.1250.20">
    <property type="entry name" value="MFS general substrate transporter like domains"/>
    <property type="match status" value="2"/>
</dbReference>
<keyword evidence="1" id="KW-0812">Transmembrane</keyword>
<feature type="transmembrane region" description="Helical" evidence="1">
    <location>
        <begin position="216"/>
        <end position="240"/>
    </location>
</feature>
<keyword evidence="1" id="KW-1133">Transmembrane helix</keyword>
<feature type="transmembrane region" description="Helical" evidence="1">
    <location>
        <begin position="12"/>
        <end position="30"/>
    </location>
</feature>
<dbReference type="Pfam" id="PF07690">
    <property type="entry name" value="MFS_1"/>
    <property type="match status" value="1"/>
</dbReference>
<evidence type="ECO:0000313" key="4">
    <source>
        <dbReference type="Proteomes" id="UP000011599"/>
    </source>
</evidence>
<dbReference type="PROSITE" id="PS50850">
    <property type="entry name" value="MFS"/>
    <property type="match status" value="1"/>
</dbReference>
<evidence type="ECO:0000313" key="3">
    <source>
        <dbReference type="EMBL" id="ELY38928.1"/>
    </source>
</evidence>
<dbReference type="AlphaFoldDB" id="L9VRQ5"/>
<feature type="transmembrane region" description="Helical" evidence="1">
    <location>
        <begin position="100"/>
        <end position="119"/>
    </location>
</feature>
<feature type="transmembrane region" description="Helical" evidence="1">
    <location>
        <begin position="278"/>
        <end position="297"/>
    </location>
</feature>
<feature type="transmembrane region" description="Helical" evidence="1">
    <location>
        <begin position="73"/>
        <end position="93"/>
    </location>
</feature>
<comment type="caution">
    <text evidence="3">The sequence shown here is derived from an EMBL/GenBank/DDBJ whole genome shotgun (WGS) entry which is preliminary data.</text>
</comment>
<proteinExistence type="predicted"/>
<dbReference type="PANTHER" id="PTHR43129">
    <property type="entry name" value="FOSMIDOMYCIN RESISTANCE PROTEIN"/>
    <property type="match status" value="1"/>
</dbReference>
<dbReference type="STRING" id="1114856.GCA_000383975_04329"/>
<dbReference type="Proteomes" id="UP000011599">
    <property type="component" value="Unassembled WGS sequence"/>
</dbReference>
<evidence type="ECO:0000256" key="1">
    <source>
        <dbReference type="SAM" id="Phobius"/>
    </source>
</evidence>
<dbReference type="InterPro" id="IPR011701">
    <property type="entry name" value="MFS"/>
</dbReference>
<feature type="transmembrane region" description="Helical" evidence="1">
    <location>
        <begin position="246"/>
        <end position="266"/>
    </location>
</feature>
<gene>
    <name evidence="3" type="ORF">C496_16092</name>
</gene>
<dbReference type="InterPro" id="IPR036259">
    <property type="entry name" value="MFS_trans_sf"/>
</dbReference>
<accession>L9VRQ5</accession>
<protein>
    <submittedName>
        <fullName evidence="3">Major facilitator superfamily protein</fullName>
    </submittedName>
</protein>
<feature type="transmembrane region" description="Helical" evidence="1">
    <location>
        <begin position="42"/>
        <end position="61"/>
    </location>
</feature>
<keyword evidence="4" id="KW-1185">Reference proteome</keyword>
<dbReference type="PANTHER" id="PTHR43129:SF1">
    <property type="entry name" value="FOSMIDOMYCIN RESISTANCE PROTEIN"/>
    <property type="match status" value="1"/>
</dbReference>
<dbReference type="eggNOG" id="arCOG00134">
    <property type="taxonomic scope" value="Archaea"/>
</dbReference>
<dbReference type="EMBL" id="AOHW01000040">
    <property type="protein sequence ID" value="ELY38928.1"/>
    <property type="molecule type" value="Genomic_DNA"/>
</dbReference>
<organism evidence="3 4">
    <name type="scientific">Natronorubrum tibetense GA33</name>
    <dbReference type="NCBI Taxonomy" id="1114856"/>
    <lineage>
        <taxon>Archaea</taxon>
        <taxon>Methanobacteriati</taxon>
        <taxon>Methanobacteriota</taxon>
        <taxon>Stenosarchaea group</taxon>
        <taxon>Halobacteria</taxon>
        <taxon>Halobacteriales</taxon>
        <taxon>Natrialbaceae</taxon>
        <taxon>Natronorubrum</taxon>
    </lineage>
</organism>
<feature type="transmembrane region" description="Helical" evidence="1">
    <location>
        <begin position="335"/>
        <end position="358"/>
    </location>
</feature>
<name>L9VRQ5_9EURY</name>
<dbReference type="GO" id="GO:0022857">
    <property type="term" value="F:transmembrane transporter activity"/>
    <property type="evidence" value="ECO:0007669"/>
    <property type="project" value="InterPro"/>
</dbReference>
<dbReference type="GO" id="GO:0005886">
    <property type="term" value="C:plasma membrane"/>
    <property type="evidence" value="ECO:0007669"/>
    <property type="project" value="TreeGrafter"/>
</dbReference>
<sequence length="391" mass="41299">MADLWSGGRGRILTAVAAGWFLSIGVRMIYPVMLPYLRTAYGLDLTTAGLLLTVLFLAYALGQFPGGVLADRFGERFTLTASAVISAVTLTLVVTANSSIVLFAATALFGFGTALYAVGRYTVLPRLYTDRLGAANGVTAASQDAGQSLLPPVGSVIAATFLWQLGFGFAIPLFLLAAVALWAVVPPRSSSASDGDSGFSRDDFHVLTSVFRQPSVVYATAVLILGLFVWQAFTSFYPTYLVEIKGLSTTVASFLFGIFFALGILIKPLAGGAYDRFGIRRSLTIVASGPTIGLVALPYVDALWILIVVTALVSTLLGFATVVEPSLLHSLPEEIRGTGFGILRSVGFTIGATSPVLFGAAADRGFFDEMFIALAVFAAGMILLAFRIPEN</sequence>
<feature type="domain" description="Major facilitator superfamily (MFS) profile" evidence="2">
    <location>
        <begin position="12"/>
        <end position="391"/>
    </location>
</feature>
<reference evidence="3 4" key="1">
    <citation type="journal article" date="2014" name="PLoS Genet.">
        <title>Phylogenetically driven sequencing of extremely halophilic archaea reveals strategies for static and dynamic osmo-response.</title>
        <authorList>
            <person name="Becker E.A."/>
            <person name="Seitzer P.M."/>
            <person name="Tritt A."/>
            <person name="Larsen D."/>
            <person name="Krusor M."/>
            <person name="Yao A.I."/>
            <person name="Wu D."/>
            <person name="Madern D."/>
            <person name="Eisen J.A."/>
            <person name="Darling A.E."/>
            <person name="Facciotti M.T."/>
        </authorList>
    </citation>
    <scope>NUCLEOTIDE SEQUENCE [LARGE SCALE GENOMIC DNA]</scope>
    <source>
        <strain evidence="3 4">GA33</strain>
    </source>
</reference>
<keyword evidence="1" id="KW-0472">Membrane</keyword>
<dbReference type="SUPFAM" id="SSF103473">
    <property type="entry name" value="MFS general substrate transporter"/>
    <property type="match status" value="1"/>
</dbReference>
<feature type="transmembrane region" description="Helical" evidence="1">
    <location>
        <begin position="370"/>
        <end position="388"/>
    </location>
</feature>
<feature type="transmembrane region" description="Helical" evidence="1">
    <location>
        <begin position="303"/>
        <end position="323"/>
    </location>
</feature>
<evidence type="ECO:0000259" key="2">
    <source>
        <dbReference type="PROSITE" id="PS50850"/>
    </source>
</evidence>
<dbReference type="RefSeq" id="WP_006091215.1">
    <property type="nucleotide sequence ID" value="NZ_AOHW01000040.1"/>
</dbReference>
<dbReference type="InterPro" id="IPR020846">
    <property type="entry name" value="MFS_dom"/>
</dbReference>
<dbReference type="OrthoDB" id="204820at2157"/>